<dbReference type="EMBL" id="JAPFFF010000018">
    <property type="protein sequence ID" value="KAK8860883.1"/>
    <property type="molecule type" value="Genomic_DNA"/>
</dbReference>
<name>A0ABR2ICT9_9EUKA</name>
<keyword evidence="2" id="KW-1185">Reference proteome</keyword>
<comment type="caution">
    <text evidence="1">The sequence shown here is derived from an EMBL/GenBank/DDBJ whole genome shotgun (WGS) entry which is preliminary data.</text>
</comment>
<sequence>MQDNQKYKFNRNPTTFDATSSMRERNDFNEFSDENNISLQRALDMINKLTSICAKLSDINPDTVSDATDFLNDQSLFDLFVQRVENGMEVKKAAKYEDSQQKQRITPDTYFFIKQVQNQIVTLKNTLHNDHVQLLQSLFAEPESESFLSDHSSIMDQ</sequence>
<accession>A0ABR2ICT9</accession>
<evidence type="ECO:0000313" key="1">
    <source>
        <dbReference type="EMBL" id="KAK8860883.1"/>
    </source>
</evidence>
<organism evidence="1 2">
    <name type="scientific">Tritrichomonas musculus</name>
    <dbReference type="NCBI Taxonomy" id="1915356"/>
    <lineage>
        <taxon>Eukaryota</taxon>
        <taxon>Metamonada</taxon>
        <taxon>Parabasalia</taxon>
        <taxon>Tritrichomonadida</taxon>
        <taxon>Tritrichomonadidae</taxon>
        <taxon>Tritrichomonas</taxon>
    </lineage>
</organism>
<reference evidence="1 2" key="1">
    <citation type="submission" date="2024-04" db="EMBL/GenBank/DDBJ databases">
        <title>Tritrichomonas musculus Genome.</title>
        <authorList>
            <person name="Alves-Ferreira E."/>
            <person name="Grigg M."/>
            <person name="Lorenzi H."/>
            <person name="Galac M."/>
        </authorList>
    </citation>
    <scope>NUCLEOTIDE SEQUENCE [LARGE SCALE GENOMIC DNA]</scope>
    <source>
        <strain evidence="1 2">EAF2021</strain>
    </source>
</reference>
<proteinExistence type="predicted"/>
<protein>
    <recommendedName>
        <fullName evidence="3">Mediator of RNA polymerase II transcription subunit 11</fullName>
    </recommendedName>
</protein>
<gene>
    <name evidence="1" type="ORF">M9Y10_012575</name>
</gene>
<evidence type="ECO:0008006" key="3">
    <source>
        <dbReference type="Google" id="ProtNLM"/>
    </source>
</evidence>
<dbReference type="Proteomes" id="UP001470230">
    <property type="component" value="Unassembled WGS sequence"/>
</dbReference>
<evidence type="ECO:0000313" key="2">
    <source>
        <dbReference type="Proteomes" id="UP001470230"/>
    </source>
</evidence>